<keyword evidence="2" id="KW-1185">Reference proteome</keyword>
<organism evidence="1 2">
    <name type="scientific">Camellia lanceoleosa</name>
    <dbReference type="NCBI Taxonomy" id="1840588"/>
    <lineage>
        <taxon>Eukaryota</taxon>
        <taxon>Viridiplantae</taxon>
        <taxon>Streptophyta</taxon>
        <taxon>Embryophyta</taxon>
        <taxon>Tracheophyta</taxon>
        <taxon>Spermatophyta</taxon>
        <taxon>Magnoliopsida</taxon>
        <taxon>eudicotyledons</taxon>
        <taxon>Gunneridae</taxon>
        <taxon>Pentapetalae</taxon>
        <taxon>asterids</taxon>
        <taxon>Ericales</taxon>
        <taxon>Theaceae</taxon>
        <taxon>Camellia</taxon>
    </lineage>
</organism>
<dbReference type="EMBL" id="CM045761">
    <property type="protein sequence ID" value="KAI8015896.1"/>
    <property type="molecule type" value="Genomic_DNA"/>
</dbReference>
<proteinExistence type="predicted"/>
<comment type="caution">
    <text evidence="1">The sequence shown here is derived from an EMBL/GenBank/DDBJ whole genome shotgun (WGS) entry which is preliminary data.</text>
</comment>
<name>A0ACC0HVA5_9ERIC</name>
<accession>A0ACC0HVA5</accession>
<sequence length="276" mass="30677">MLEALFNGNETLQKSHLFIIAESHGGKFAVTLGLLALKAIEAGELKLQLGGGPLLKDLSQLDSNALYSSNSLAQNIKKEIAEGKYEAATNTWEVLENFISANSNDVDFYNFMLDHGNDPVESRTFDSNGLLVDSDERAYKTEAIPENVTWDGQGGIVFSAMAGDFMKPRIKEQHEVKLGIMVDKLLAKGVNVTIYNGQIDLICATKGTEAWVDKLKWEGLKNYLNLSRTPSFWGEDNITTKAFVRSYKNLLFYWILGASHFVPVDQPCISLQMITK</sequence>
<protein>
    <submittedName>
        <fullName evidence="1">Serine carboxypeptidase-like 51</fullName>
    </submittedName>
</protein>
<gene>
    <name evidence="1" type="ORF">LOK49_LG05G00835</name>
</gene>
<evidence type="ECO:0000313" key="2">
    <source>
        <dbReference type="Proteomes" id="UP001060215"/>
    </source>
</evidence>
<evidence type="ECO:0000313" key="1">
    <source>
        <dbReference type="EMBL" id="KAI8015896.1"/>
    </source>
</evidence>
<reference evidence="1 2" key="1">
    <citation type="journal article" date="2022" name="Plant J.">
        <title>Chromosome-level genome of Camellia lanceoleosa provides a valuable resource for understanding genome evolution and self-incompatibility.</title>
        <authorList>
            <person name="Gong W."/>
            <person name="Xiao S."/>
            <person name="Wang L."/>
            <person name="Liao Z."/>
            <person name="Chang Y."/>
            <person name="Mo W."/>
            <person name="Hu G."/>
            <person name="Li W."/>
            <person name="Zhao G."/>
            <person name="Zhu H."/>
            <person name="Hu X."/>
            <person name="Ji K."/>
            <person name="Xiang X."/>
            <person name="Song Q."/>
            <person name="Yuan D."/>
            <person name="Jin S."/>
            <person name="Zhang L."/>
        </authorList>
    </citation>
    <scope>NUCLEOTIDE SEQUENCE [LARGE SCALE GENOMIC DNA]</scope>
    <source>
        <strain evidence="1">SQ_2022a</strain>
    </source>
</reference>
<dbReference type="Proteomes" id="UP001060215">
    <property type="component" value="Chromosome 4"/>
</dbReference>